<dbReference type="RefSeq" id="WP_212218192.1">
    <property type="nucleotide sequence ID" value="NZ_JAGUCO010000023.1"/>
</dbReference>
<dbReference type="Pfam" id="PF13481">
    <property type="entry name" value="AAA_25"/>
    <property type="match status" value="1"/>
</dbReference>
<dbReference type="GO" id="GO:0016779">
    <property type="term" value="F:nucleotidyltransferase activity"/>
    <property type="evidence" value="ECO:0007669"/>
    <property type="project" value="UniProtKB-KW"/>
</dbReference>
<dbReference type="EMBL" id="JAGUCO010000023">
    <property type="protein sequence ID" value="MBS2100410.1"/>
    <property type="molecule type" value="Genomic_DNA"/>
</dbReference>
<sequence length="196" mass="22933">MRTWSPTDIAERNIDVYPFTDEWNKLLGEPDIRFSTLIRGKAKSGKSTYCMKFAQECSQWGRVLYISAEERINSKTLQQRISTCGVTSPKVRFAHTKDLDDIDKLVKNGGYRFVIIDSVQHIKMDYDKFEAMRQRYKRRKLSWHLVMQMGVSIVKWEHEVDVLVEVKEGYAYAHGRYGKADRMQVLNQPKVQGSLF</sequence>
<keyword evidence="1" id="KW-0548">Nucleotidyltransferase</keyword>
<evidence type="ECO:0000313" key="2">
    <source>
        <dbReference type="Proteomes" id="UP000708576"/>
    </source>
</evidence>
<keyword evidence="1" id="KW-0808">Transferase</keyword>
<keyword evidence="1" id="KW-0418">Kinase</keyword>
<proteinExistence type="predicted"/>
<dbReference type="GO" id="GO:0016301">
    <property type="term" value="F:kinase activity"/>
    <property type="evidence" value="ECO:0007669"/>
    <property type="project" value="UniProtKB-KW"/>
</dbReference>
<reference evidence="1 2" key="1">
    <citation type="journal article" date="2015" name="Int. J. Syst. Evol. Microbiol.">
        <title>Carboxylicivirga linearis sp. nov., isolated from a sea cucumber culture pond.</title>
        <authorList>
            <person name="Wang F.Q."/>
            <person name="Zhou Y.X."/>
            <person name="Lin X.Z."/>
            <person name="Chen G.J."/>
            <person name="Du Z.J."/>
        </authorList>
    </citation>
    <scope>NUCLEOTIDE SEQUENCE [LARGE SCALE GENOMIC DNA]</scope>
    <source>
        <strain evidence="1 2">FB218</strain>
    </source>
</reference>
<gene>
    <name evidence="1" type="ORF">KEM10_19145</name>
</gene>
<dbReference type="SUPFAM" id="SSF52540">
    <property type="entry name" value="P-loop containing nucleoside triphosphate hydrolases"/>
    <property type="match status" value="1"/>
</dbReference>
<name>A0ABS5JZS7_9BACT</name>
<evidence type="ECO:0000313" key="1">
    <source>
        <dbReference type="EMBL" id="MBS2100410.1"/>
    </source>
</evidence>
<dbReference type="Proteomes" id="UP000708576">
    <property type="component" value="Unassembled WGS sequence"/>
</dbReference>
<dbReference type="Gene3D" id="3.40.50.300">
    <property type="entry name" value="P-loop containing nucleotide triphosphate hydrolases"/>
    <property type="match status" value="1"/>
</dbReference>
<protein>
    <submittedName>
        <fullName evidence="1">Bifunctional adenosylcobinamide kinase/adenosylcobinamide-phosphate guanylyltransferase</fullName>
    </submittedName>
</protein>
<organism evidence="1 2">
    <name type="scientific">Carboxylicivirga linearis</name>
    <dbReference type="NCBI Taxonomy" id="1628157"/>
    <lineage>
        <taxon>Bacteria</taxon>
        <taxon>Pseudomonadati</taxon>
        <taxon>Bacteroidota</taxon>
        <taxon>Bacteroidia</taxon>
        <taxon>Marinilabiliales</taxon>
        <taxon>Marinilabiliaceae</taxon>
        <taxon>Carboxylicivirga</taxon>
    </lineage>
</organism>
<keyword evidence="2" id="KW-1185">Reference proteome</keyword>
<dbReference type="InterPro" id="IPR027417">
    <property type="entry name" value="P-loop_NTPase"/>
</dbReference>
<comment type="caution">
    <text evidence="1">The sequence shown here is derived from an EMBL/GenBank/DDBJ whole genome shotgun (WGS) entry which is preliminary data.</text>
</comment>
<accession>A0ABS5JZS7</accession>